<dbReference type="RefSeq" id="WP_245706546.1">
    <property type="nucleotide sequence ID" value="NZ_FMZV01000011.1"/>
</dbReference>
<dbReference type="EMBL" id="FMZV01000011">
    <property type="protein sequence ID" value="SDD87028.1"/>
    <property type="molecule type" value="Genomic_DNA"/>
</dbReference>
<keyword evidence="3" id="KW-1185">Reference proteome</keyword>
<dbReference type="InterPro" id="IPR011111">
    <property type="entry name" value="Plasmid_RepB"/>
</dbReference>
<dbReference type="Pfam" id="PF07506">
    <property type="entry name" value="RepB"/>
    <property type="match status" value="1"/>
</dbReference>
<feature type="domain" description="RepB plasmid partition" evidence="1">
    <location>
        <begin position="3"/>
        <end position="89"/>
    </location>
</feature>
<dbReference type="Proteomes" id="UP000199628">
    <property type="component" value="Unassembled WGS sequence"/>
</dbReference>
<gene>
    <name evidence="2" type="ORF">SAMN04488239_11179</name>
</gene>
<evidence type="ECO:0000313" key="2">
    <source>
        <dbReference type="EMBL" id="SDD87028.1"/>
    </source>
</evidence>
<reference evidence="3" key="1">
    <citation type="submission" date="2016-10" db="EMBL/GenBank/DDBJ databases">
        <authorList>
            <person name="Varghese N."/>
            <person name="Submissions S."/>
        </authorList>
    </citation>
    <scope>NUCLEOTIDE SEQUENCE [LARGE SCALE GENOMIC DNA]</scope>
    <source>
        <strain evidence="3">CGMCC 1.9108</strain>
    </source>
</reference>
<evidence type="ECO:0000259" key="1">
    <source>
        <dbReference type="Pfam" id="PF07506"/>
    </source>
</evidence>
<organism evidence="2 3">
    <name type="scientific">Ruegeria marina</name>
    <dbReference type="NCBI Taxonomy" id="639004"/>
    <lineage>
        <taxon>Bacteria</taxon>
        <taxon>Pseudomonadati</taxon>
        <taxon>Pseudomonadota</taxon>
        <taxon>Alphaproteobacteria</taxon>
        <taxon>Rhodobacterales</taxon>
        <taxon>Roseobacteraceae</taxon>
        <taxon>Ruegeria</taxon>
    </lineage>
</organism>
<protein>
    <submittedName>
        <fullName evidence="2">RepB plasmid partitioning protein</fullName>
    </submittedName>
</protein>
<dbReference type="STRING" id="639004.SAMN04488239_11179"/>
<evidence type="ECO:0000313" key="3">
    <source>
        <dbReference type="Proteomes" id="UP000199628"/>
    </source>
</evidence>
<proteinExistence type="predicted"/>
<dbReference type="AlphaFoldDB" id="A0A1G6Y9G0"/>
<sequence length="104" mass="11368">MTAILAGTPKVQLVESSKPKKIKGITPEAMARREQELARLQEGIVPIQDTYGQDHLNLTVIKGYVGKLLGNARVVRYLALNHPEFLGAFQTITEITPAEAAEAE</sequence>
<name>A0A1G6Y9G0_9RHOB</name>
<accession>A0A1G6Y9G0</accession>